<accession>A0ACC0T119</accession>
<dbReference type="EMBL" id="CM009294">
    <property type="protein sequence ID" value="KAI9395162.1"/>
    <property type="molecule type" value="Genomic_DNA"/>
</dbReference>
<gene>
    <name evidence="1" type="ORF">POPTR_005G196600v4</name>
</gene>
<proteinExistence type="predicted"/>
<comment type="caution">
    <text evidence="1">The sequence shown here is derived from an EMBL/GenBank/DDBJ whole genome shotgun (WGS) entry which is preliminary data.</text>
</comment>
<name>A0ACC0T119_POPTR</name>
<dbReference type="Proteomes" id="UP000006729">
    <property type="component" value="Chromosome 5"/>
</dbReference>
<protein>
    <submittedName>
        <fullName evidence="1">Uncharacterized protein</fullName>
    </submittedName>
</protein>
<organism evidence="1 2">
    <name type="scientific">Populus trichocarpa</name>
    <name type="common">Western balsam poplar</name>
    <name type="synonym">Populus balsamifera subsp. trichocarpa</name>
    <dbReference type="NCBI Taxonomy" id="3694"/>
    <lineage>
        <taxon>Eukaryota</taxon>
        <taxon>Viridiplantae</taxon>
        <taxon>Streptophyta</taxon>
        <taxon>Embryophyta</taxon>
        <taxon>Tracheophyta</taxon>
        <taxon>Spermatophyta</taxon>
        <taxon>Magnoliopsida</taxon>
        <taxon>eudicotyledons</taxon>
        <taxon>Gunneridae</taxon>
        <taxon>Pentapetalae</taxon>
        <taxon>rosids</taxon>
        <taxon>fabids</taxon>
        <taxon>Malpighiales</taxon>
        <taxon>Salicaceae</taxon>
        <taxon>Saliceae</taxon>
        <taxon>Populus</taxon>
    </lineage>
</organism>
<evidence type="ECO:0000313" key="2">
    <source>
        <dbReference type="Proteomes" id="UP000006729"/>
    </source>
</evidence>
<evidence type="ECO:0000313" key="1">
    <source>
        <dbReference type="EMBL" id="KAI9395162.1"/>
    </source>
</evidence>
<reference evidence="1 2" key="1">
    <citation type="journal article" date="2006" name="Science">
        <title>The genome of black cottonwood, Populus trichocarpa (Torr. &amp; Gray).</title>
        <authorList>
            <person name="Tuskan G.A."/>
            <person name="Difazio S."/>
            <person name="Jansson S."/>
            <person name="Bohlmann J."/>
            <person name="Grigoriev I."/>
            <person name="Hellsten U."/>
            <person name="Putnam N."/>
            <person name="Ralph S."/>
            <person name="Rombauts S."/>
            <person name="Salamov A."/>
            <person name="Schein J."/>
            <person name="Sterck L."/>
            <person name="Aerts A."/>
            <person name="Bhalerao R.R."/>
            <person name="Bhalerao R.P."/>
            <person name="Blaudez D."/>
            <person name="Boerjan W."/>
            <person name="Brun A."/>
            <person name="Brunner A."/>
            <person name="Busov V."/>
            <person name="Campbell M."/>
            <person name="Carlson J."/>
            <person name="Chalot M."/>
            <person name="Chapman J."/>
            <person name="Chen G.L."/>
            <person name="Cooper D."/>
            <person name="Coutinho P.M."/>
            <person name="Couturier J."/>
            <person name="Covert S."/>
            <person name="Cronk Q."/>
            <person name="Cunningham R."/>
            <person name="Davis J."/>
            <person name="Degroeve S."/>
            <person name="Dejardin A."/>
            <person name="Depamphilis C."/>
            <person name="Detter J."/>
            <person name="Dirks B."/>
            <person name="Dubchak I."/>
            <person name="Duplessis S."/>
            <person name="Ehlting J."/>
            <person name="Ellis B."/>
            <person name="Gendler K."/>
            <person name="Goodstein D."/>
            <person name="Gribskov M."/>
            <person name="Grimwood J."/>
            <person name="Groover A."/>
            <person name="Gunter L."/>
            <person name="Hamberger B."/>
            <person name="Heinze B."/>
            <person name="Helariutta Y."/>
            <person name="Henrissat B."/>
            <person name="Holligan D."/>
            <person name="Holt R."/>
            <person name="Huang W."/>
            <person name="Islam-Faridi N."/>
            <person name="Jones S."/>
            <person name="Jones-Rhoades M."/>
            <person name="Jorgensen R."/>
            <person name="Joshi C."/>
            <person name="Kangasjarvi J."/>
            <person name="Karlsson J."/>
            <person name="Kelleher C."/>
            <person name="Kirkpatrick R."/>
            <person name="Kirst M."/>
            <person name="Kohler A."/>
            <person name="Kalluri U."/>
            <person name="Larimer F."/>
            <person name="Leebens-Mack J."/>
            <person name="Leple J.C."/>
            <person name="Locascio P."/>
            <person name="Lou Y."/>
            <person name="Lucas S."/>
            <person name="Martin F."/>
            <person name="Montanini B."/>
            <person name="Napoli C."/>
            <person name="Nelson D.R."/>
            <person name="Nelson C."/>
            <person name="Nieminen K."/>
            <person name="Nilsson O."/>
            <person name="Pereda V."/>
            <person name="Peter G."/>
            <person name="Philippe R."/>
            <person name="Pilate G."/>
            <person name="Poliakov A."/>
            <person name="Razumovskaya J."/>
            <person name="Richardson P."/>
            <person name="Rinaldi C."/>
            <person name="Ritland K."/>
            <person name="Rouze P."/>
            <person name="Ryaboy D."/>
            <person name="Schmutz J."/>
            <person name="Schrader J."/>
            <person name="Segerman B."/>
            <person name="Shin H."/>
            <person name="Siddiqui A."/>
            <person name="Sterky F."/>
            <person name="Terry A."/>
            <person name="Tsai C.J."/>
            <person name="Uberbacher E."/>
            <person name="Unneberg P."/>
            <person name="Vahala J."/>
            <person name="Wall K."/>
            <person name="Wessler S."/>
            <person name="Yang G."/>
            <person name="Yin T."/>
            <person name="Douglas C."/>
            <person name="Marra M."/>
            <person name="Sandberg G."/>
            <person name="Van de Peer Y."/>
            <person name="Rokhsar D."/>
        </authorList>
    </citation>
    <scope>NUCLEOTIDE SEQUENCE [LARGE SCALE GENOMIC DNA]</scope>
    <source>
        <strain evidence="2">cv. Nisqually</strain>
    </source>
</reference>
<keyword evidence="2" id="KW-1185">Reference proteome</keyword>
<sequence>MKSWHNILKPREKKNWVIYHIEKFWWVKSSFEKTKPKHFLIKTLVRYLDSSSATTRPFPPRPAPEPRSSRKHKMSLVANEDFQHILRVLNTNVDGKQKIMFALTSIKGIGRRFSNIVCKKADVDMNKRAGELSAAELDNLMTIVANPRQFKIPDWFLNRQKDYKDGKYSQVVSNALDMKLRDDLERLKKIRNHRGLRHYWGLRVRGQHTKTTGRRGKTVGVSKKR</sequence>